<keyword evidence="3" id="KW-0472">Membrane</keyword>
<dbReference type="InterPro" id="IPR016047">
    <property type="entry name" value="M23ase_b-sheet_dom"/>
</dbReference>
<organism evidence="5 6">
    <name type="scientific">Caldalkalibacillus horti</name>
    <dbReference type="NCBI Taxonomy" id="77523"/>
    <lineage>
        <taxon>Bacteria</taxon>
        <taxon>Bacillati</taxon>
        <taxon>Bacillota</taxon>
        <taxon>Bacilli</taxon>
        <taxon>Bacillales</taxon>
        <taxon>Bacillaceae</taxon>
        <taxon>Caldalkalibacillus</taxon>
    </lineage>
</organism>
<keyword evidence="3" id="KW-0812">Transmembrane</keyword>
<evidence type="ECO:0000313" key="5">
    <source>
        <dbReference type="EMBL" id="MDQ0167698.1"/>
    </source>
</evidence>
<feature type="transmembrane region" description="Helical" evidence="3">
    <location>
        <begin position="30"/>
        <end position="52"/>
    </location>
</feature>
<evidence type="ECO:0000256" key="3">
    <source>
        <dbReference type="SAM" id="Phobius"/>
    </source>
</evidence>
<accession>A0ABT9W366</accession>
<dbReference type="PANTHER" id="PTHR21666:SF286">
    <property type="entry name" value="LIPOPROTEIN NLPD"/>
    <property type="match status" value="1"/>
</dbReference>
<dbReference type="InterPro" id="IPR050570">
    <property type="entry name" value="Cell_wall_metabolism_enzyme"/>
</dbReference>
<proteinExistence type="predicted"/>
<evidence type="ECO:0000256" key="2">
    <source>
        <dbReference type="SAM" id="MobiDB-lite"/>
    </source>
</evidence>
<evidence type="ECO:0000259" key="4">
    <source>
        <dbReference type="Pfam" id="PF01551"/>
    </source>
</evidence>
<dbReference type="Proteomes" id="UP001235840">
    <property type="component" value="Unassembled WGS sequence"/>
</dbReference>
<evidence type="ECO:0000256" key="1">
    <source>
        <dbReference type="SAM" id="Coils"/>
    </source>
</evidence>
<dbReference type="RefSeq" id="WP_307396824.1">
    <property type="nucleotide sequence ID" value="NZ_BAAADK010000006.1"/>
</dbReference>
<reference evidence="5 6" key="1">
    <citation type="submission" date="2023-07" db="EMBL/GenBank/DDBJ databases">
        <title>Genomic Encyclopedia of Type Strains, Phase IV (KMG-IV): sequencing the most valuable type-strain genomes for metagenomic binning, comparative biology and taxonomic classification.</title>
        <authorList>
            <person name="Goeker M."/>
        </authorList>
    </citation>
    <scope>NUCLEOTIDE SEQUENCE [LARGE SCALE GENOMIC DNA]</scope>
    <source>
        <strain evidence="5 6">DSM 12751</strain>
    </source>
</reference>
<keyword evidence="1" id="KW-0175">Coiled coil</keyword>
<dbReference type="CDD" id="cd12797">
    <property type="entry name" value="M23_peptidase"/>
    <property type="match status" value="1"/>
</dbReference>
<keyword evidence="3" id="KW-1133">Transmembrane helix</keyword>
<comment type="caution">
    <text evidence="5">The sequence shown here is derived from an EMBL/GenBank/DDBJ whole genome shotgun (WGS) entry which is preliminary data.</text>
</comment>
<dbReference type="Pfam" id="PF01551">
    <property type="entry name" value="Peptidase_M23"/>
    <property type="match status" value="1"/>
</dbReference>
<dbReference type="EMBL" id="JAUSTY010000019">
    <property type="protein sequence ID" value="MDQ0167698.1"/>
    <property type="molecule type" value="Genomic_DNA"/>
</dbReference>
<dbReference type="InterPro" id="IPR011055">
    <property type="entry name" value="Dup_hybrid_motif"/>
</dbReference>
<feature type="region of interest" description="Disordered" evidence="2">
    <location>
        <begin position="167"/>
        <end position="200"/>
    </location>
</feature>
<dbReference type="GO" id="GO:0016787">
    <property type="term" value="F:hydrolase activity"/>
    <property type="evidence" value="ECO:0007669"/>
    <property type="project" value="UniProtKB-KW"/>
</dbReference>
<feature type="coiled-coil region" evidence="1">
    <location>
        <begin position="76"/>
        <end position="127"/>
    </location>
</feature>
<dbReference type="SUPFAM" id="SSF51261">
    <property type="entry name" value="Duplicated hybrid motif"/>
    <property type="match status" value="1"/>
</dbReference>
<feature type="domain" description="M23ase beta-sheet core" evidence="4">
    <location>
        <begin position="277"/>
        <end position="372"/>
    </location>
</feature>
<evidence type="ECO:0000313" key="6">
    <source>
        <dbReference type="Proteomes" id="UP001235840"/>
    </source>
</evidence>
<protein>
    <submittedName>
        <fullName evidence="5">Murein DD-endopeptidase MepM/ murein hydrolase activator NlpD</fullName>
    </submittedName>
</protein>
<keyword evidence="5" id="KW-0378">Hydrolase</keyword>
<keyword evidence="6" id="KW-1185">Reference proteome</keyword>
<gene>
    <name evidence="5" type="ORF">J2S11_003625</name>
</gene>
<name>A0ABT9W366_9BACI</name>
<feature type="compositionally biased region" description="Basic and acidic residues" evidence="2">
    <location>
        <begin position="167"/>
        <end position="177"/>
    </location>
</feature>
<dbReference type="PANTHER" id="PTHR21666">
    <property type="entry name" value="PEPTIDASE-RELATED"/>
    <property type="match status" value="1"/>
</dbReference>
<dbReference type="Gene3D" id="2.70.70.10">
    <property type="entry name" value="Glucose Permease (Domain IIA)"/>
    <property type="match status" value="1"/>
</dbReference>
<sequence length="377" mass="42607">MSKNNKWWTVQIIPHGKGDIQSYKVKKWPILILISLVLILTITGIGLSLFLWDTTKKLDARMDQQYVEMDGYIDENHELKLRLSHVNVELDDLQNNLLDLQRYIEEVQQLEQQIKELDDSTSLLQNEGIQRSDEGLFAVSSFDPSPRVLGISTFTSLELDGHFEEPHSHHFEEHNSTEETAALRRMASSDSSRSKADQRELTSVYSSQTFAVTEIIREQIIALKDEAKHQQSQLTDLKSYIEEEQYKALFIPSIPPSNGRVSSSFGFRKDPFHGRTRMHSGIDFAGNSRSPIYATAHGTVTFAGRNGNYGNQIVVNHGNGYTTSYSHLSAIDVEKGDKVEKGDEIGRMGSTGRSTGVHLHYELHKDGKAINPADYLR</sequence>